<organism evidence="2">
    <name type="scientific">Arundo donax</name>
    <name type="common">Giant reed</name>
    <name type="synonym">Donax arundinaceus</name>
    <dbReference type="NCBI Taxonomy" id="35708"/>
    <lineage>
        <taxon>Eukaryota</taxon>
        <taxon>Viridiplantae</taxon>
        <taxon>Streptophyta</taxon>
        <taxon>Embryophyta</taxon>
        <taxon>Tracheophyta</taxon>
        <taxon>Spermatophyta</taxon>
        <taxon>Magnoliopsida</taxon>
        <taxon>Liliopsida</taxon>
        <taxon>Poales</taxon>
        <taxon>Poaceae</taxon>
        <taxon>PACMAD clade</taxon>
        <taxon>Arundinoideae</taxon>
        <taxon>Arundineae</taxon>
        <taxon>Arundo</taxon>
    </lineage>
</organism>
<proteinExistence type="predicted"/>
<feature type="compositionally biased region" description="Basic residues" evidence="1">
    <location>
        <begin position="60"/>
        <end position="71"/>
    </location>
</feature>
<dbReference type="GO" id="GO:0000502">
    <property type="term" value="C:proteasome complex"/>
    <property type="evidence" value="ECO:0007669"/>
    <property type="project" value="UniProtKB-KW"/>
</dbReference>
<dbReference type="EMBL" id="GBRH01183054">
    <property type="protein sequence ID" value="JAE14842.1"/>
    <property type="molecule type" value="Transcribed_RNA"/>
</dbReference>
<reference evidence="2" key="2">
    <citation type="journal article" date="2015" name="Data Brief">
        <title>Shoot transcriptome of the giant reed, Arundo donax.</title>
        <authorList>
            <person name="Barrero R.A."/>
            <person name="Guerrero F.D."/>
            <person name="Moolhuijzen P."/>
            <person name="Goolsby J.A."/>
            <person name="Tidwell J."/>
            <person name="Bellgard S.E."/>
            <person name="Bellgard M.I."/>
        </authorList>
    </citation>
    <scope>NUCLEOTIDE SEQUENCE</scope>
    <source>
        <tissue evidence="2">Shoot tissue taken approximately 20 cm above the soil surface</tissue>
    </source>
</reference>
<protein>
    <submittedName>
        <fullName evidence="2">26S proteasome non-ATPase regulatory subunit 3</fullName>
    </submittedName>
</protein>
<dbReference type="AlphaFoldDB" id="A0A0A9FRC7"/>
<evidence type="ECO:0000313" key="2">
    <source>
        <dbReference type="EMBL" id="JAE14842.1"/>
    </source>
</evidence>
<name>A0A0A9FRC7_ARUDO</name>
<keyword evidence="2" id="KW-0647">Proteasome</keyword>
<accession>A0A0A9FRC7</accession>
<sequence length="91" mass="10442">MAVVRRTAREIRRTSLVSDPASITDATSFRWWRVDGAARKRRVRRRRWRRRAGAEAGSRSSRRLPGRRRRRRGVLCAGRAERLGVNGGTTG</sequence>
<reference evidence="2" key="1">
    <citation type="submission" date="2014-09" db="EMBL/GenBank/DDBJ databases">
        <authorList>
            <person name="Magalhaes I.L.F."/>
            <person name="Oliveira U."/>
            <person name="Santos F.R."/>
            <person name="Vidigal T.H.D.A."/>
            <person name="Brescovit A.D."/>
            <person name="Santos A.J."/>
        </authorList>
    </citation>
    <scope>NUCLEOTIDE SEQUENCE</scope>
    <source>
        <tissue evidence="2">Shoot tissue taken approximately 20 cm above the soil surface</tissue>
    </source>
</reference>
<feature type="region of interest" description="Disordered" evidence="1">
    <location>
        <begin position="43"/>
        <end position="71"/>
    </location>
</feature>
<evidence type="ECO:0000256" key="1">
    <source>
        <dbReference type="SAM" id="MobiDB-lite"/>
    </source>
</evidence>